<sequence>KTLVVCSQLNSVDFAKLYVSCQNHTTAIYYFVYTPVNVKMERINKVSTKQQLDRLVDLVTKNPSVGRNRRLYGSSREELKKIWQQFAVELNRLGPPSRTGPEWQRVSHNKAKNKEANNLLIHLTQVWIHYKANLKRKLARNREIQEANEPGVFREISFSATEEKAYEITKKLDLLSSNTTEFVDVSTNGNETPPPTAGSPPLITENAEPPPSKHSKTAEAQMHLLEGMAGKQDEMLRTLRQLRSTQHRMYQLKLEKFKLLKKREKEASALRNLRIELSKEKLKQIKK</sequence>
<dbReference type="Pfam" id="PF13873">
    <property type="entry name" value="Myb_DNA-bind_5"/>
    <property type="match status" value="1"/>
</dbReference>
<evidence type="ECO:0000256" key="4">
    <source>
        <dbReference type="ARBA" id="ARBA00023125"/>
    </source>
</evidence>
<evidence type="ECO:0000256" key="5">
    <source>
        <dbReference type="ARBA" id="ARBA00023163"/>
    </source>
</evidence>
<evidence type="ECO:0000256" key="3">
    <source>
        <dbReference type="ARBA" id="ARBA00023015"/>
    </source>
</evidence>
<accession>A0A0K8WIS5</accession>
<dbReference type="AlphaFoldDB" id="A0A0K8WIS5"/>
<dbReference type="OrthoDB" id="8064265at2759"/>
<protein>
    <recommendedName>
        <fullName evidence="2">Regulatory protein zeste</fullName>
    </recommendedName>
</protein>
<feature type="non-terminal residue" evidence="9">
    <location>
        <position position="1"/>
    </location>
</feature>
<evidence type="ECO:0000313" key="9">
    <source>
        <dbReference type="EMBL" id="JAI50992.1"/>
    </source>
</evidence>
<reference evidence="9" key="1">
    <citation type="submission" date="2015-06" db="EMBL/GenBank/DDBJ databases">
        <authorList>
            <person name="Hoefler B.C."/>
            <person name="Straight P.D."/>
        </authorList>
    </citation>
    <scope>NUCLEOTIDE SEQUENCE</scope>
</reference>
<comment type="subunit">
    <text evidence="1">Self-associates forming complexes of several hundred monomers.</text>
</comment>
<comment type="function">
    <text evidence="6">Involved in transvection phenomena (= synapsis-dependent gene expression), where the synaptic pairing of chromosomes carrying genes with which zeste interacts influences the expression of these genes. Zeste binds to DNA and stimulates transcription from a nearby promoter.</text>
</comment>
<feature type="region of interest" description="Disordered" evidence="7">
    <location>
        <begin position="184"/>
        <end position="215"/>
    </location>
</feature>
<proteinExistence type="predicted"/>
<evidence type="ECO:0000256" key="2">
    <source>
        <dbReference type="ARBA" id="ARBA00016807"/>
    </source>
</evidence>
<name>A0A0K8WIS5_BACLA</name>
<dbReference type="GO" id="GO:0003677">
    <property type="term" value="F:DNA binding"/>
    <property type="evidence" value="ECO:0007669"/>
    <property type="project" value="UniProtKB-KW"/>
</dbReference>
<gene>
    <name evidence="9" type="ORF">c0_g1_i2</name>
</gene>
<evidence type="ECO:0000259" key="8">
    <source>
        <dbReference type="Pfam" id="PF13873"/>
    </source>
</evidence>
<organism evidence="9">
    <name type="scientific">Bactrocera latifrons</name>
    <name type="common">Malaysian fruit fly</name>
    <name type="synonym">Chaetodacus latifrons</name>
    <dbReference type="NCBI Taxonomy" id="174628"/>
    <lineage>
        <taxon>Eukaryota</taxon>
        <taxon>Metazoa</taxon>
        <taxon>Ecdysozoa</taxon>
        <taxon>Arthropoda</taxon>
        <taxon>Hexapoda</taxon>
        <taxon>Insecta</taxon>
        <taxon>Pterygota</taxon>
        <taxon>Neoptera</taxon>
        <taxon>Endopterygota</taxon>
        <taxon>Diptera</taxon>
        <taxon>Brachycera</taxon>
        <taxon>Muscomorpha</taxon>
        <taxon>Tephritoidea</taxon>
        <taxon>Tephritidae</taxon>
        <taxon>Bactrocera</taxon>
        <taxon>Bactrocera</taxon>
    </lineage>
</organism>
<keyword evidence="3" id="KW-0805">Transcription regulation</keyword>
<keyword evidence="5" id="KW-0804">Transcription</keyword>
<feature type="domain" description="Myb/SANT-like DNA-binding" evidence="8">
    <location>
        <begin position="48"/>
        <end position="105"/>
    </location>
</feature>
<dbReference type="InterPro" id="IPR028002">
    <property type="entry name" value="Myb_DNA-bind_5"/>
</dbReference>
<evidence type="ECO:0000256" key="7">
    <source>
        <dbReference type="SAM" id="MobiDB-lite"/>
    </source>
</evidence>
<dbReference type="EMBL" id="GDHF01001322">
    <property type="protein sequence ID" value="JAI50992.1"/>
    <property type="molecule type" value="Transcribed_RNA"/>
</dbReference>
<keyword evidence="4" id="KW-0238">DNA-binding</keyword>
<evidence type="ECO:0000256" key="6">
    <source>
        <dbReference type="ARBA" id="ARBA00025466"/>
    </source>
</evidence>
<evidence type="ECO:0000256" key="1">
    <source>
        <dbReference type="ARBA" id="ARBA00011764"/>
    </source>
</evidence>